<gene>
    <name evidence="2" type="ORF">LAZ67_3000004</name>
</gene>
<dbReference type="Proteomes" id="UP001235939">
    <property type="component" value="Chromosome 03"/>
</dbReference>
<accession>A0ABY6K8S2</accession>
<evidence type="ECO:0000313" key="2">
    <source>
        <dbReference type="EMBL" id="UYV64228.1"/>
    </source>
</evidence>
<proteinExistence type="predicted"/>
<dbReference type="InterPro" id="IPR026983">
    <property type="entry name" value="DHC"/>
</dbReference>
<dbReference type="PANTHER" id="PTHR45703">
    <property type="entry name" value="DYNEIN HEAVY CHAIN"/>
    <property type="match status" value="1"/>
</dbReference>
<sequence length="231" mass="26536">MGELYTRAEDKTPYTIVALQECERMNILTIEIRQMEELAEALFMDSVPPKWTKRAYPSSLGLTAWYADLLIRIKELENWSSDFVLPSSVWLAASSTPSPFLTAIMQSTARKNELPLDKMTLQCDVTKKNKEDFTSPPREGAYINGLYMEGARWDLQAGVIMESRLKELYPSMPVIYVRSILIDKQDLRNMYQCPVYKTRSRGATYVWTFNLRTKEKAALWVLGGVSLILQI</sequence>
<reference evidence="2 3" key="1">
    <citation type="submission" date="2022-01" db="EMBL/GenBank/DDBJ databases">
        <title>A chromosomal length assembly of Cordylochernes scorpioides.</title>
        <authorList>
            <person name="Zeh D."/>
            <person name="Zeh J."/>
        </authorList>
    </citation>
    <scope>NUCLEOTIDE SEQUENCE [LARGE SCALE GENOMIC DNA]</scope>
    <source>
        <strain evidence="2">IN4F17</strain>
        <tissue evidence="2">Whole Body</tissue>
    </source>
</reference>
<evidence type="ECO:0000259" key="1">
    <source>
        <dbReference type="Pfam" id="PF18199"/>
    </source>
</evidence>
<protein>
    <recommendedName>
        <fullName evidence="1">Dynein heavy chain C-terminal domain-containing protein</fullName>
    </recommendedName>
</protein>
<organism evidence="2 3">
    <name type="scientific">Cordylochernes scorpioides</name>
    <dbReference type="NCBI Taxonomy" id="51811"/>
    <lineage>
        <taxon>Eukaryota</taxon>
        <taxon>Metazoa</taxon>
        <taxon>Ecdysozoa</taxon>
        <taxon>Arthropoda</taxon>
        <taxon>Chelicerata</taxon>
        <taxon>Arachnida</taxon>
        <taxon>Pseudoscorpiones</taxon>
        <taxon>Cheliferoidea</taxon>
        <taxon>Chernetidae</taxon>
        <taxon>Cordylochernes</taxon>
    </lineage>
</organism>
<dbReference type="InterPro" id="IPR041228">
    <property type="entry name" value="Dynein_C"/>
</dbReference>
<dbReference type="EMBL" id="CP092865">
    <property type="protein sequence ID" value="UYV64228.1"/>
    <property type="molecule type" value="Genomic_DNA"/>
</dbReference>
<keyword evidence="3" id="KW-1185">Reference proteome</keyword>
<dbReference type="Gene3D" id="1.20.1270.280">
    <property type="match status" value="1"/>
</dbReference>
<feature type="domain" description="Dynein heavy chain C-terminal" evidence="1">
    <location>
        <begin position="34"/>
        <end position="229"/>
    </location>
</feature>
<dbReference type="PANTHER" id="PTHR45703:SF8">
    <property type="entry name" value="DYNEINS HEAVY CHAIN"/>
    <property type="match status" value="1"/>
</dbReference>
<dbReference type="Pfam" id="PF18199">
    <property type="entry name" value="Dynein_C"/>
    <property type="match status" value="1"/>
</dbReference>
<dbReference type="Gene3D" id="3.10.490.20">
    <property type="match status" value="1"/>
</dbReference>
<evidence type="ECO:0000313" key="3">
    <source>
        <dbReference type="Proteomes" id="UP001235939"/>
    </source>
</evidence>
<dbReference type="InterPro" id="IPR043160">
    <property type="entry name" value="Dynein_C_barrel"/>
</dbReference>
<name>A0ABY6K8S2_9ARAC</name>